<proteinExistence type="predicted"/>
<dbReference type="Proteomes" id="UP000006174">
    <property type="component" value="Unassembled WGS sequence"/>
</dbReference>
<protein>
    <recommendedName>
        <fullName evidence="1">Reverse transcriptase Ty1/copia-type domain-containing protein</fullName>
    </recommendedName>
</protein>
<dbReference type="AlphaFoldDB" id="I2FMJ0"/>
<dbReference type="eggNOG" id="KOG0017">
    <property type="taxonomic scope" value="Eukaryota"/>
</dbReference>
<sequence>MHWVLKIKMDANLIPMKYKARLVAQGFMQREGIDYTEIFAPVAPIQSIRGVLAIAAMRDWEVDSIDVKQAYLNSSLHHDVYLKPPIGTKVLPGKVLKLMKGLYSLKQSGLYVDDMLIALPSRKEVDHTKAEIMSKWETEDNGLVKEFLGIKITQDRGQGKISLNLTAYIKSMCMASGDTSAEVPEPNE</sequence>
<dbReference type="HOGENOM" id="CLU_001650_21_5_1"/>
<accession>I2FMJ0</accession>
<keyword evidence="3" id="KW-1185">Reference proteome</keyword>
<dbReference type="Pfam" id="PF07727">
    <property type="entry name" value="RVT_2"/>
    <property type="match status" value="1"/>
</dbReference>
<evidence type="ECO:0000313" key="3">
    <source>
        <dbReference type="Proteomes" id="UP000006174"/>
    </source>
</evidence>
<dbReference type="SUPFAM" id="SSF56672">
    <property type="entry name" value="DNA/RNA polymerases"/>
    <property type="match status" value="1"/>
</dbReference>
<gene>
    <name evidence="2" type="ORF">UHOR_12826</name>
</gene>
<dbReference type="InterPro" id="IPR043502">
    <property type="entry name" value="DNA/RNA_pol_sf"/>
</dbReference>
<dbReference type="InterPro" id="IPR013103">
    <property type="entry name" value="RVT_2"/>
</dbReference>
<comment type="caution">
    <text evidence="2">The sequence shown here is derived from an EMBL/GenBank/DDBJ whole genome shotgun (WGS) entry which is preliminary data.</text>
</comment>
<reference evidence="2 3" key="1">
    <citation type="journal article" date="2012" name="Plant Cell">
        <title>Genome comparison of barley and maize smut fungi reveals targeted loss of RNA silencing components and species-specific presence of transposable elements.</title>
        <authorList>
            <person name="Laurie J.D."/>
            <person name="Ali S."/>
            <person name="Linning R."/>
            <person name="Mannhaupt G."/>
            <person name="Wong P."/>
            <person name="Gueldener U."/>
            <person name="Muensterkoetter M."/>
            <person name="Moore R."/>
            <person name="Kahmann R."/>
            <person name="Bakkeren G."/>
            <person name="Schirawski J."/>
        </authorList>
    </citation>
    <scope>NUCLEOTIDE SEQUENCE [LARGE SCALE GENOMIC DNA]</scope>
    <source>
        <strain evidence="3">Uh4875-4</strain>
    </source>
</reference>
<evidence type="ECO:0000313" key="2">
    <source>
        <dbReference type="EMBL" id="CCF48133.1"/>
    </source>
</evidence>
<dbReference type="EMBL" id="CAGI01000093">
    <property type="protein sequence ID" value="CCF48133.1"/>
    <property type="molecule type" value="Genomic_DNA"/>
</dbReference>
<evidence type="ECO:0000259" key="1">
    <source>
        <dbReference type="Pfam" id="PF07727"/>
    </source>
</evidence>
<dbReference type="STRING" id="1128400.I2FMJ0"/>
<organism evidence="2 3">
    <name type="scientific">Ustilago hordei</name>
    <name type="common">Barley covered smut fungus</name>
    <dbReference type="NCBI Taxonomy" id="120017"/>
    <lineage>
        <taxon>Eukaryota</taxon>
        <taxon>Fungi</taxon>
        <taxon>Dikarya</taxon>
        <taxon>Basidiomycota</taxon>
        <taxon>Ustilaginomycotina</taxon>
        <taxon>Ustilaginomycetes</taxon>
        <taxon>Ustilaginales</taxon>
        <taxon>Ustilaginaceae</taxon>
        <taxon>Ustilago</taxon>
    </lineage>
</organism>
<feature type="domain" description="Reverse transcriptase Ty1/copia-type" evidence="1">
    <location>
        <begin position="2"/>
        <end position="109"/>
    </location>
</feature>
<name>I2FMJ0_USTHO</name>